<evidence type="ECO:0000313" key="4">
    <source>
        <dbReference type="EMBL" id="MVA75180.1"/>
    </source>
</evidence>
<accession>A0A6A9V0C4</accession>
<reference evidence="4 5" key="1">
    <citation type="submission" date="2019-12" db="EMBL/GenBank/DDBJ databases">
        <title>Auraticoccus cholistani sp. nov., an actinomycete isolated from soil of Cholistan desert.</title>
        <authorList>
            <person name="Cheema M.T."/>
        </authorList>
    </citation>
    <scope>NUCLEOTIDE SEQUENCE [LARGE SCALE GENOMIC DNA]</scope>
    <source>
        <strain evidence="4 5">F435</strain>
    </source>
</reference>
<evidence type="ECO:0000259" key="3">
    <source>
        <dbReference type="PROSITE" id="PS51186"/>
    </source>
</evidence>
<keyword evidence="1 4" id="KW-0808">Transferase</keyword>
<dbReference type="InterPro" id="IPR050680">
    <property type="entry name" value="YpeA/RimI_acetyltransf"/>
</dbReference>
<gene>
    <name evidence="4" type="ORF">GC722_03920</name>
</gene>
<sequence>MEKMERRADELAAERHPGRPWFFRADGGVSEADPVRRLLEHRGYRPVRWFNEMERPLDGPLPEVPVPDGVRLVRPDDELCEPVRAAHNRAFLDHWGSTEQTAETWAQHWRSRTSRLDCSTVVLGARDEVLAYVLCAQWVERELYVNLVGTVPEARGRGLARAALAGTMAVAAASGRYDVIQLGVDSANPTGATRLYDSLGFTVDRTVPSYRLDRS</sequence>
<dbReference type="AlphaFoldDB" id="A0A6A9V0C4"/>
<feature type="domain" description="N-acetyltransferase" evidence="3">
    <location>
        <begin position="70"/>
        <end position="215"/>
    </location>
</feature>
<keyword evidence="5" id="KW-1185">Reference proteome</keyword>
<dbReference type="Gene3D" id="3.40.630.30">
    <property type="match status" value="1"/>
</dbReference>
<dbReference type="Proteomes" id="UP000435304">
    <property type="component" value="Unassembled WGS sequence"/>
</dbReference>
<name>A0A6A9V0C4_9ACTN</name>
<dbReference type="InterPro" id="IPR016181">
    <property type="entry name" value="Acyl_CoA_acyltransferase"/>
</dbReference>
<keyword evidence="2" id="KW-0012">Acyltransferase</keyword>
<dbReference type="Pfam" id="PF00583">
    <property type="entry name" value="Acetyltransf_1"/>
    <property type="match status" value="1"/>
</dbReference>
<dbReference type="GO" id="GO:0016747">
    <property type="term" value="F:acyltransferase activity, transferring groups other than amino-acyl groups"/>
    <property type="evidence" value="ECO:0007669"/>
    <property type="project" value="InterPro"/>
</dbReference>
<organism evidence="4 5">
    <name type="scientific">Auraticoccus cholistanensis</name>
    <dbReference type="NCBI Taxonomy" id="2656650"/>
    <lineage>
        <taxon>Bacteria</taxon>
        <taxon>Bacillati</taxon>
        <taxon>Actinomycetota</taxon>
        <taxon>Actinomycetes</taxon>
        <taxon>Propionibacteriales</taxon>
        <taxon>Propionibacteriaceae</taxon>
        <taxon>Auraticoccus</taxon>
    </lineage>
</organism>
<dbReference type="EMBL" id="WPCU01000004">
    <property type="protein sequence ID" value="MVA75180.1"/>
    <property type="molecule type" value="Genomic_DNA"/>
</dbReference>
<dbReference type="InterPro" id="IPR000182">
    <property type="entry name" value="GNAT_dom"/>
</dbReference>
<dbReference type="CDD" id="cd04301">
    <property type="entry name" value="NAT_SF"/>
    <property type="match status" value="1"/>
</dbReference>
<dbReference type="PANTHER" id="PTHR43420">
    <property type="entry name" value="ACETYLTRANSFERASE"/>
    <property type="match status" value="1"/>
</dbReference>
<evidence type="ECO:0000256" key="2">
    <source>
        <dbReference type="ARBA" id="ARBA00023315"/>
    </source>
</evidence>
<evidence type="ECO:0000313" key="5">
    <source>
        <dbReference type="Proteomes" id="UP000435304"/>
    </source>
</evidence>
<dbReference type="SUPFAM" id="SSF55729">
    <property type="entry name" value="Acyl-CoA N-acyltransferases (Nat)"/>
    <property type="match status" value="1"/>
</dbReference>
<dbReference type="PROSITE" id="PS51186">
    <property type="entry name" value="GNAT"/>
    <property type="match status" value="1"/>
</dbReference>
<proteinExistence type="predicted"/>
<evidence type="ECO:0000256" key="1">
    <source>
        <dbReference type="ARBA" id="ARBA00022679"/>
    </source>
</evidence>
<protein>
    <submittedName>
        <fullName evidence="4">GNAT family N-acetyltransferase</fullName>
    </submittedName>
</protein>
<comment type="caution">
    <text evidence="4">The sequence shown here is derived from an EMBL/GenBank/DDBJ whole genome shotgun (WGS) entry which is preliminary data.</text>
</comment>